<evidence type="ECO:0000313" key="2">
    <source>
        <dbReference type="Proteomes" id="UP000242957"/>
    </source>
</evidence>
<sequence length="101" mass="11091">MHLWGSEPADGQGKDERISVDSGGVARIKVDWLFRGVIDEPKGRFALIAKDAASPVLRYPLGASLPGGEHLEQIDVQGIRFSLSEDGEGREFERKLYAPLD</sequence>
<keyword evidence="2" id="KW-1185">Reference proteome</keyword>
<proteinExistence type="predicted"/>
<evidence type="ECO:0000313" key="1">
    <source>
        <dbReference type="EMBL" id="SDN07610.1"/>
    </source>
</evidence>
<reference evidence="2" key="1">
    <citation type="submission" date="2016-10" db="EMBL/GenBank/DDBJ databases">
        <authorList>
            <person name="Varghese N."/>
            <person name="Submissions S."/>
        </authorList>
    </citation>
    <scope>NUCLEOTIDE SEQUENCE [LARGE SCALE GENOMIC DNA]</scope>
    <source>
        <strain evidence="2">JCM 21621</strain>
    </source>
</reference>
<dbReference type="OrthoDB" id="7029380at2"/>
<name>A0A1G9YEY4_9PSED</name>
<organism evidence="1 2">
    <name type="scientific">Pseudomonas jinjuensis</name>
    <dbReference type="NCBI Taxonomy" id="198616"/>
    <lineage>
        <taxon>Bacteria</taxon>
        <taxon>Pseudomonadati</taxon>
        <taxon>Pseudomonadota</taxon>
        <taxon>Gammaproteobacteria</taxon>
        <taxon>Pseudomonadales</taxon>
        <taxon>Pseudomonadaceae</taxon>
        <taxon>Pseudomonas</taxon>
    </lineage>
</organism>
<accession>A0A1G9YEY4</accession>
<protein>
    <submittedName>
        <fullName evidence="1">Uncharacterized protein</fullName>
    </submittedName>
</protein>
<dbReference type="EMBL" id="FNIJ01000001">
    <property type="protein sequence ID" value="SDN07610.1"/>
    <property type="molecule type" value="Genomic_DNA"/>
</dbReference>
<gene>
    <name evidence="1" type="ORF">SAMN05216193_10126</name>
</gene>
<dbReference type="AlphaFoldDB" id="A0A1G9YEY4"/>
<dbReference type="Proteomes" id="UP000242957">
    <property type="component" value="Unassembled WGS sequence"/>
</dbReference>
<dbReference type="STRING" id="198616.SAMN05216193_10126"/>